<comment type="similarity">
    <text evidence="1 6 7">Belongs to the universal ribosomal protein uL6 family.</text>
</comment>
<feature type="domain" description="Large ribosomal subunit protein uL6 alpha-beta" evidence="9">
    <location>
        <begin position="11"/>
        <end position="82"/>
    </location>
</feature>
<evidence type="ECO:0000256" key="7">
    <source>
        <dbReference type="RuleBase" id="RU003869"/>
    </source>
</evidence>
<evidence type="ECO:0000256" key="5">
    <source>
        <dbReference type="ARBA" id="ARBA00023274"/>
    </source>
</evidence>
<dbReference type="PANTHER" id="PTHR11655:SF14">
    <property type="entry name" value="LARGE RIBOSOMAL SUBUNIT PROTEIN UL6M"/>
    <property type="match status" value="1"/>
</dbReference>
<evidence type="ECO:0000256" key="6">
    <source>
        <dbReference type="HAMAP-Rule" id="MF_01365"/>
    </source>
</evidence>
<dbReference type="GO" id="GO:0019843">
    <property type="term" value="F:rRNA binding"/>
    <property type="evidence" value="ECO:0007669"/>
    <property type="project" value="UniProtKB-UniRule"/>
</dbReference>
<dbReference type="Pfam" id="PF00347">
    <property type="entry name" value="Ribosomal_L6"/>
    <property type="match status" value="2"/>
</dbReference>
<dbReference type="SUPFAM" id="SSF56053">
    <property type="entry name" value="Ribosomal protein L6"/>
    <property type="match status" value="2"/>
</dbReference>
<dbReference type="InterPro" id="IPR020040">
    <property type="entry name" value="Ribosomal_uL6_a/b-dom"/>
</dbReference>
<organism evidence="10 11">
    <name type="scientific">Gemmatimonas groenlandica</name>
    <dbReference type="NCBI Taxonomy" id="2732249"/>
    <lineage>
        <taxon>Bacteria</taxon>
        <taxon>Pseudomonadati</taxon>
        <taxon>Gemmatimonadota</taxon>
        <taxon>Gemmatimonadia</taxon>
        <taxon>Gemmatimonadales</taxon>
        <taxon>Gemmatimonadaceae</taxon>
        <taxon>Gemmatimonas</taxon>
    </lineage>
</organism>
<keyword evidence="11" id="KW-1185">Reference proteome</keyword>
<dbReference type="InterPro" id="IPR036789">
    <property type="entry name" value="Ribosomal_uL6-like_a/b-dom_sf"/>
</dbReference>
<comment type="function">
    <text evidence="6 8">This protein binds to the 23S rRNA, and is important in its secondary structure. It is located near the subunit interface in the base of the L7/L12 stalk, and near the tRNA binding site of the peptidyltransferase center.</text>
</comment>
<dbReference type="PRINTS" id="PR00059">
    <property type="entry name" value="RIBOSOMALL6"/>
</dbReference>
<dbReference type="NCBIfam" id="TIGR03654">
    <property type="entry name" value="L6_bact"/>
    <property type="match status" value="1"/>
</dbReference>
<dbReference type="GO" id="GO:0022625">
    <property type="term" value="C:cytosolic large ribosomal subunit"/>
    <property type="evidence" value="ECO:0007669"/>
    <property type="project" value="UniProtKB-UniRule"/>
</dbReference>
<keyword evidence="3 6" id="KW-0694">RNA-binding</keyword>
<dbReference type="FunFam" id="3.90.930.12:FF:000001">
    <property type="entry name" value="50S ribosomal protein L6"/>
    <property type="match status" value="1"/>
</dbReference>
<evidence type="ECO:0000256" key="1">
    <source>
        <dbReference type="ARBA" id="ARBA00009356"/>
    </source>
</evidence>
<feature type="domain" description="Large ribosomal subunit protein uL6 alpha-beta" evidence="9">
    <location>
        <begin position="91"/>
        <end position="164"/>
    </location>
</feature>
<dbReference type="HAMAP" id="MF_01365_B">
    <property type="entry name" value="Ribosomal_uL6_B"/>
    <property type="match status" value="1"/>
</dbReference>
<evidence type="ECO:0000256" key="8">
    <source>
        <dbReference type="RuleBase" id="RU003870"/>
    </source>
</evidence>
<protein>
    <recommendedName>
        <fullName evidence="6">Large ribosomal subunit protein uL6</fullName>
    </recommendedName>
</protein>
<comment type="subunit">
    <text evidence="6">Part of the 50S ribosomal subunit.</text>
</comment>
<accession>A0A6M4IPL7</accession>
<proteinExistence type="inferred from homology"/>
<dbReference type="EMBL" id="CP053085">
    <property type="protein sequence ID" value="QJR35898.1"/>
    <property type="molecule type" value="Genomic_DNA"/>
</dbReference>
<dbReference type="GO" id="GO:0002181">
    <property type="term" value="P:cytoplasmic translation"/>
    <property type="evidence" value="ECO:0007669"/>
    <property type="project" value="TreeGrafter"/>
</dbReference>
<dbReference type="AlphaFoldDB" id="A0A6M4IPL7"/>
<dbReference type="InterPro" id="IPR000702">
    <property type="entry name" value="Ribosomal_uL6-like"/>
</dbReference>
<dbReference type="PROSITE" id="PS00525">
    <property type="entry name" value="RIBOSOMAL_L6_1"/>
    <property type="match status" value="1"/>
</dbReference>
<keyword evidence="4 6" id="KW-0689">Ribosomal protein</keyword>
<evidence type="ECO:0000313" key="11">
    <source>
        <dbReference type="Proteomes" id="UP000500938"/>
    </source>
</evidence>
<dbReference type="Gene3D" id="3.90.930.12">
    <property type="entry name" value="Ribosomal protein L6, alpha-beta domain"/>
    <property type="match status" value="2"/>
</dbReference>
<sequence length="179" mass="19139">MSRIGKRPIPVPAGVTVAIDGSKISVKGPKGELSRVLPADMIISHEGSELLVKRPTDEERHKALHGLTRTLVANMVEGVTTGFKKVLEITGVGYKAEIKPYGALLSLGFSHQIEYKAPEGVKITATTPTLVVIEGASKELVGQSAAEIRSFRKPEPYKGKGVKYQGEVIRRKAGKAGGK</sequence>
<evidence type="ECO:0000256" key="2">
    <source>
        <dbReference type="ARBA" id="ARBA00022730"/>
    </source>
</evidence>
<dbReference type="PANTHER" id="PTHR11655">
    <property type="entry name" value="60S/50S RIBOSOMAL PROTEIN L6/L9"/>
    <property type="match status" value="1"/>
</dbReference>
<reference evidence="10 11" key="1">
    <citation type="submission" date="2020-05" db="EMBL/GenBank/DDBJ databases">
        <title>Complete genome sequence of Gemmatimonas greenlandica TET16.</title>
        <authorList>
            <person name="Zeng Y."/>
        </authorList>
    </citation>
    <scope>NUCLEOTIDE SEQUENCE [LARGE SCALE GENOMIC DNA]</scope>
    <source>
        <strain evidence="10 11">TET16</strain>
    </source>
</reference>
<dbReference type="PIRSF" id="PIRSF002162">
    <property type="entry name" value="Ribosomal_L6"/>
    <property type="match status" value="1"/>
</dbReference>
<evidence type="ECO:0000259" key="9">
    <source>
        <dbReference type="Pfam" id="PF00347"/>
    </source>
</evidence>
<evidence type="ECO:0000313" key="10">
    <source>
        <dbReference type="EMBL" id="QJR35898.1"/>
    </source>
</evidence>
<dbReference type="RefSeq" id="WP_171225329.1">
    <property type="nucleotide sequence ID" value="NZ_CP053085.1"/>
</dbReference>
<dbReference type="InterPro" id="IPR019906">
    <property type="entry name" value="Ribosomal_uL6_bac-type"/>
</dbReference>
<dbReference type="Proteomes" id="UP000500938">
    <property type="component" value="Chromosome"/>
</dbReference>
<dbReference type="FunFam" id="3.90.930.12:FF:000002">
    <property type="entry name" value="50S ribosomal protein L6"/>
    <property type="match status" value="1"/>
</dbReference>
<dbReference type="InterPro" id="IPR002358">
    <property type="entry name" value="Ribosomal_uL6_CS"/>
</dbReference>
<keyword evidence="2 6" id="KW-0699">rRNA-binding</keyword>
<evidence type="ECO:0000256" key="3">
    <source>
        <dbReference type="ARBA" id="ARBA00022884"/>
    </source>
</evidence>
<dbReference type="KEGG" id="ggr:HKW67_10440"/>
<gene>
    <name evidence="6 10" type="primary">rplF</name>
    <name evidence="10" type="ORF">HKW67_10440</name>
</gene>
<dbReference type="GO" id="GO:0003735">
    <property type="term" value="F:structural constituent of ribosome"/>
    <property type="evidence" value="ECO:0007669"/>
    <property type="project" value="UniProtKB-UniRule"/>
</dbReference>
<evidence type="ECO:0000256" key="4">
    <source>
        <dbReference type="ARBA" id="ARBA00022980"/>
    </source>
</evidence>
<name>A0A6M4IPL7_9BACT</name>
<keyword evidence="5 6" id="KW-0687">Ribonucleoprotein</keyword>